<dbReference type="GO" id="GO:0004069">
    <property type="term" value="F:L-aspartate:2-oxoglutarate aminotransferase activity"/>
    <property type="evidence" value="ECO:0007669"/>
    <property type="project" value="UniProtKB-EC"/>
</dbReference>
<comment type="caution">
    <text evidence="9">The sequence shown here is derived from an EMBL/GenBank/DDBJ whole genome shotgun (WGS) entry which is preliminary data.</text>
</comment>
<dbReference type="EC" id="2.6.1.1" evidence="7"/>
<dbReference type="InterPro" id="IPR004839">
    <property type="entry name" value="Aminotransferase_I/II_large"/>
</dbReference>
<gene>
    <name evidence="9" type="ORF">DEA37_0011263</name>
</gene>
<dbReference type="PRINTS" id="PR00799">
    <property type="entry name" value="TRANSAMINASE"/>
</dbReference>
<dbReference type="InterPro" id="IPR004838">
    <property type="entry name" value="NHTrfase_class1_PyrdxlP-BS"/>
</dbReference>
<dbReference type="GO" id="GO:0005829">
    <property type="term" value="C:cytosol"/>
    <property type="evidence" value="ECO:0007669"/>
    <property type="project" value="TreeGrafter"/>
</dbReference>
<dbReference type="GO" id="GO:0006532">
    <property type="term" value="P:aspartate biosynthetic process"/>
    <property type="evidence" value="ECO:0007669"/>
    <property type="project" value="TreeGrafter"/>
</dbReference>
<evidence type="ECO:0000259" key="8">
    <source>
        <dbReference type="Pfam" id="PF00155"/>
    </source>
</evidence>
<dbReference type="PROSITE" id="PS00105">
    <property type="entry name" value="AA_TRANSFER_CLASS_1"/>
    <property type="match status" value="1"/>
</dbReference>
<evidence type="ECO:0000313" key="9">
    <source>
        <dbReference type="EMBL" id="KAA3677436.1"/>
    </source>
</evidence>
<feature type="domain" description="Aminotransferase class I/classII large" evidence="8">
    <location>
        <begin position="78"/>
        <end position="339"/>
    </location>
</feature>
<dbReference type="GO" id="GO:0030170">
    <property type="term" value="F:pyridoxal phosphate binding"/>
    <property type="evidence" value="ECO:0007669"/>
    <property type="project" value="InterPro"/>
</dbReference>
<dbReference type="InterPro" id="IPR015424">
    <property type="entry name" value="PyrdxlP-dep_Trfase"/>
</dbReference>
<comment type="miscellaneous">
    <text evidence="7">In eukaryotes there are cytoplasmic, mitochondrial and chloroplastic isozymes.</text>
</comment>
<dbReference type="EMBL" id="QNGE01001507">
    <property type="protein sequence ID" value="KAA3677436.1"/>
    <property type="molecule type" value="Genomic_DNA"/>
</dbReference>
<accession>A0A5J4NPE1</accession>
<dbReference type="PANTHER" id="PTHR11879:SF55">
    <property type="entry name" value="GLUTAMATE OXALOACETATE TRANSAMINASE 1, ISOFORM B"/>
    <property type="match status" value="1"/>
</dbReference>
<dbReference type="Pfam" id="PF00155">
    <property type="entry name" value="Aminotran_1_2"/>
    <property type="match status" value="1"/>
</dbReference>
<dbReference type="InterPro" id="IPR015421">
    <property type="entry name" value="PyrdxlP-dep_Trfase_major"/>
</dbReference>
<dbReference type="Proteomes" id="UP000324629">
    <property type="component" value="Unassembled WGS sequence"/>
</dbReference>
<evidence type="ECO:0000256" key="7">
    <source>
        <dbReference type="RuleBase" id="RU000480"/>
    </source>
</evidence>
<keyword evidence="5 7" id="KW-0808">Transferase</keyword>
<dbReference type="InterPro" id="IPR015422">
    <property type="entry name" value="PyrdxlP-dep_Trfase_small"/>
</dbReference>
<comment type="subunit">
    <text evidence="3 7">Homodimer.</text>
</comment>
<dbReference type="Gene3D" id="3.90.1150.10">
    <property type="entry name" value="Aspartate Aminotransferase, domain 1"/>
    <property type="match status" value="2"/>
</dbReference>
<keyword evidence="4 7" id="KW-0032">Aminotransferase</keyword>
<evidence type="ECO:0000256" key="5">
    <source>
        <dbReference type="ARBA" id="ARBA00022679"/>
    </source>
</evidence>
<evidence type="ECO:0000256" key="2">
    <source>
        <dbReference type="ARBA" id="ARBA00007441"/>
    </source>
</evidence>
<dbReference type="SUPFAM" id="SSF53383">
    <property type="entry name" value="PLP-dependent transferases"/>
    <property type="match status" value="1"/>
</dbReference>
<organism evidence="9 10">
    <name type="scientific">Paragonimus westermani</name>
    <dbReference type="NCBI Taxonomy" id="34504"/>
    <lineage>
        <taxon>Eukaryota</taxon>
        <taxon>Metazoa</taxon>
        <taxon>Spiralia</taxon>
        <taxon>Lophotrochozoa</taxon>
        <taxon>Platyhelminthes</taxon>
        <taxon>Trematoda</taxon>
        <taxon>Digenea</taxon>
        <taxon>Plagiorchiida</taxon>
        <taxon>Troglotremata</taxon>
        <taxon>Troglotrematidae</taxon>
        <taxon>Paragonimus</taxon>
    </lineage>
</organism>
<dbReference type="AlphaFoldDB" id="A0A5J4NPE1"/>
<comment type="catalytic activity">
    <reaction evidence="7">
        <text>L-aspartate + 2-oxoglutarate = oxaloacetate + L-glutamate</text>
        <dbReference type="Rhea" id="RHEA:21824"/>
        <dbReference type="ChEBI" id="CHEBI:16452"/>
        <dbReference type="ChEBI" id="CHEBI:16810"/>
        <dbReference type="ChEBI" id="CHEBI:29985"/>
        <dbReference type="ChEBI" id="CHEBI:29991"/>
        <dbReference type="EC" id="2.6.1.1"/>
    </reaction>
</comment>
<evidence type="ECO:0000256" key="6">
    <source>
        <dbReference type="ARBA" id="ARBA00022898"/>
    </source>
</evidence>
<dbReference type="Gene3D" id="3.40.640.10">
    <property type="entry name" value="Type I PLP-dependent aspartate aminotransferase-like (Major domain)"/>
    <property type="match status" value="2"/>
</dbReference>
<evidence type="ECO:0000256" key="3">
    <source>
        <dbReference type="ARBA" id="ARBA00011738"/>
    </source>
</evidence>
<evidence type="ECO:0000313" key="10">
    <source>
        <dbReference type="Proteomes" id="UP000324629"/>
    </source>
</evidence>
<sequence>MGSFFDEVQEAPPIEVFCLSDAFQRDKDANKVNLTVGAYRSNENKPWVLPCVRFVERSMAANDELNKEYLPITGLETNHKGIAEFTGLNVKEYRYWDPVHHNVDFDGMLTDISDAPERAIIILHACAHNPTGMDLSREQWKKVAALIKDNKLFPLFDLAYQGFASGDLDNDAWAVRYFAIMGVEMFVAQSFSKNFGLYNERVGNLAFITNDAVATSNIKSQLKIIVRRSWSNPPQHGAQIVATILGHSELCEQWKANVRMMAERVKLMRQMLYEKLCVLNTPGSWEHILQQIGMFSFTGLSKCQAEHMRSRYHVYLMSDGRINMCGLTTTNIEYVAKAIHDTLRTIPAD</sequence>
<dbReference type="FunFam" id="3.90.1150.10:FF:000001">
    <property type="entry name" value="Aspartate aminotransferase"/>
    <property type="match status" value="1"/>
</dbReference>
<reference evidence="9 10" key="1">
    <citation type="journal article" date="2019" name="Gigascience">
        <title>Whole-genome sequence of the oriental lung fluke Paragonimus westermani.</title>
        <authorList>
            <person name="Oey H."/>
            <person name="Zakrzewski M."/>
            <person name="Narain K."/>
            <person name="Devi K.R."/>
            <person name="Agatsuma T."/>
            <person name="Nawaratna S."/>
            <person name="Gobert G.N."/>
            <person name="Jones M.K."/>
            <person name="Ragan M.A."/>
            <person name="McManus D.P."/>
            <person name="Krause L."/>
        </authorList>
    </citation>
    <scope>NUCLEOTIDE SEQUENCE [LARGE SCALE GENOMIC DNA]</scope>
    <source>
        <strain evidence="9 10">IND2009</strain>
    </source>
</reference>
<keyword evidence="10" id="KW-1185">Reference proteome</keyword>
<dbReference type="InterPro" id="IPR000796">
    <property type="entry name" value="Asp_trans"/>
</dbReference>
<protein>
    <recommendedName>
        <fullName evidence="7">Aspartate aminotransferase</fullName>
        <ecNumber evidence="7">2.6.1.1</ecNumber>
    </recommendedName>
</protein>
<evidence type="ECO:0000256" key="1">
    <source>
        <dbReference type="ARBA" id="ARBA00001933"/>
    </source>
</evidence>
<comment type="cofactor">
    <cofactor evidence="1">
        <name>pyridoxal 5'-phosphate</name>
        <dbReference type="ChEBI" id="CHEBI:597326"/>
    </cofactor>
</comment>
<comment type="similarity">
    <text evidence="2">Belongs to the class-I pyridoxal-phosphate-dependent aminotransferase family.</text>
</comment>
<name>A0A5J4NPE1_9TREM</name>
<dbReference type="PANTHER" id="PTHR11879">
    <property type="entry name" value="ASPARTATE AMINOTRANSFERASE"/>
    <property type="match status" value="1"/>
</dbReference>
<keyword evidence="6" id="KW-0663">Pyridoxal phosphate</keyword>
<proteinExistence type="inferred from homology"/>
<evidence type="ECO:0000256" key="4">
    <source>
        <dbReference type="ARBA" id="ARBA00022576"/>
    </source>
</evidence>
<dbReference type="CDD" id="cd00609">
    <property type="entry name" value="AAT_like"/>
    <property type="match status" value="1"/>
</dbReference>